<dbReference type="PANTHER" id="PTHR10587:SF125">
    <property type="entry name" value="POLYSACCHARIDE DEACETYLASE YHEN-RELATED"/>
    <property type="match status" value="1"/>
</dbReference>
<evidence type="ECO:0000256" key="1">
    <source>
        <dbReference type="SAM" id="Phobius"/>
    </source>
</evidence>
<dbReference type="Gene3D" id="3.20.20.370">
    <property type="entry name" value="Glycoside hydrolase/deacetylase"/>
    <property type="match status" value="1"/>
</dbReference>
<organism evidence="3 4">
    <name type="scientific">Candidatus Fimiplasma intestinipullorum</name>
    <dbReference type="NCBI Taxonomy" id="2840825"/>
    <lineage>
        <taxon>Bacteria</taxon>
        <taxon>Bacillati</taxon>
        <taxon>Bacillota</taxon>
        <taxon>Clostridia</taxon>
        <taxon>Eubacteriales</taxon>
        <taxon>Candidatus Fimiplasma</taxon>
    </lineage>
</organism>
<keyword evidence="1" id="KW-1133">Transmembrane helix</keyword>
<evidence type="ECO:0000313" key="4">
    <source>
        <dbReference type="Proteomes" id="UP000824175"/>
    </source>
</evidence>
<dbReference type="InterPro" id="IPR002509">
    <property type="entry name" value="NODB_dom"/>
</dbReference>
<dbReference type="PANTHER" id="PTHR10587">
    <property type="entry name" value="GLYCOSYL TRANSFERASE-RELATED"/>
    <property type="match status" value="1"/>
</dbReference>
<keyword evidence="1" id="KW-0812">Transmembrane</keyword>
<proteinExistence type="predicted"/>
<feature type="transmembrane region" description="Helical" evidence="1">
    <location>
        <begin position="12"/>
        <end position="29"/>
    </location>
</feature>
<dbReference type="GO" id="GO:0016810">
    <property type="term" value="F:hydrolase activity, acting on carbon-nitrogen (but not peptide) bonds"/>
    <property type="evidence" value="ECO:0007669"/>
    <property type="project" value="InterPro"/>
</dbReference>
<keyword evidence="1" id="KW-0472">Membrane</keyword>
<protein>
    <submittedName>
        <fullName evidence="3">Polysaccharide deacetylase</fullName>
    </submittedName>
</protein>
<accession>A0A9D1HQT8</accession>
<comment type="caution">
    <text evidence="3">The sequence shown here is derived from an EMBL/GenBank/DDBJ whole genome shotgun (WGS) entry which is preliminary data.</text>
</comment>
<reference evidence="3" key="1">
    <citation type="submission" date="2020-10" db="EMBL/GenBank/DDBJ databases">
        <authorList>
            <person name="Gilroy R."/>
        </authorList>
    </citation>
    <scope>NUCLEOTIDE SEQUENCE</scope>
    <source>
        <strain evidence="3">CHK195-11698</strain>
    </source>
</reference>
<name>A0A9D1HQT8_9FIRM</name>
<dbReference type="InterPro" id="IPR050248">
    <property type="entry name" value="Polysacc_deacetylase_ArnD"/>
</dbReference>
<gene>
    <name evidence="3" type="ORF">IAD15_07085</name>
</gene>
<evidence type="ECO:0000313" key="3">
    <source>
        <dbReference type="EMBL" id="HIU13819.1"/>
    </source>
</evidence>
<dbReference type="CDD" id="cd10944">
    <property type="entry name" value="CE4_SmPgdA_like"/>
    <property type="match status" value="1"/>
</dbReference>
<feature type="domain" description="NodB homology" evidence="2">
    <location>
        <begin position="256"/>
        <end position="448"/>
    </location>
</feature>
<dbReference type="Proteomes" id="UP000824175">
    <property type="component" value="Unassembled WGS sequence"/>
</dbReference>
<reference evidence="3" key="2">
    <citation type="journal article" date="2021" name="PeerJ">
        <title>Extensive microbial diversity within the chicken gut microbiome revealed by metagenomics and culture.</title>
        <authorList>
            <person name="Gilroy R."/>
            <person name="Ravi A."/>
            <person name="Getino M."/>
            <person name="Pursley I."/>
            <person name="Horton D.L."/>
            <person name="Alikhan N.F."/>
            <person name="Baker D."/>
            <person name="Gharbi K."/>
            <person name="Hall N."/>
            <person name="Watson M."/>
            <person name="Adriaenssens E.M."/>
            <person name="Foster-Nyarko E."/>
            <person name="Jarju S."/>
            <person name="Secka A."/>
            <person name="Antonio M."/>
            <person name="Oren A."/>
            <person name="Chaudhuri R.R."/>
            <person name="La Ragione R."/>
            <person name="Hildebrand F."/>
            <person name="Pallen M.J."/>
        </authorList>
    </citation>
    <scope>NUCLEOTIDE SEQUENCE</scope>
    <source>
        <strain evidence="3">CHK195-11698</strain>
    </source>
</reference>
<dbReference type="PROSITE" id="PS51677">
    <property type="entry name" value="NODB"/>
    <property type="match status" value="1"/>
</dbReference>
<dbReference type="EMBL" id="DVMJ01000058">
    <property type="protein sequence ID" value="HIU13819.1"/>
    <property type="molecule type" value="Genomic_DNA"/>
</dbReference>
<dbReference type="SUPFAM" id="SSF88713">
    <property type="entry name" value="Glycoside hydrolase/deacetylase"/>
    <property type="match status" value="1"/>
</dbReference>
<dbReference type="InterPro" id="IPR011330">
    <property type="entry name" value="Glyco_hydro/deAcase_b/a-brl"/>
</dbReference>
<dbReference type="AlphaFoldDB" id="A0A9D1HQT8"/>
<dbReference type="GO" id="GO:0005975">
    <property type="term" value="P:carbohydrate metabolic process"/>
    <property type="evidence" value="ECO:0007669"/>
    <property type="project" value="InterPro"/>
</dbReference>
<dbReference type="Pfam" id="PF01522">
    <property type="entry name" value="Polysacc_deac_1"/>
    <property type="match status" value="1"/>
</dbReference>
<evidence type="ECO:0000259" key="2">
    <source>
        <dbReference type="PROSITE" id="PS51677"/>
    </source>
</evidence>
<sequence length="463" mass="51927">MRPRLNQGVQWIILLTMGIMMSAILALAFKPLVLLEDSVEIEVGETFDPDAFLGYSLYTAPVVIENPVNVVQPGSYEVVYSLFAQTKKLTVEVKDTTPPVVQAQNVTRLWPSVVTVEDLIVGYTDHSEVRFSFLEKPDWHRGINPVYIKATDAYGNETIVMQEVTFIMIDTTAPSIEVDGRLEVEQGQSLKLGLPGLEIFDDCDPSLQLTTELDEHPIYELGDYEIQATLRDRSGNTTTTLIPIRVIPVQDHAHARYVYLTFDDGPSQHTQDVLRILDRYGVKASFFVTGMNPDYTSQIQSAYAQGHTIGLHTYSHQYSQIYQSMEAYFQDLEKIQTVVQEQTGAPSTFIRFPGGSSNIVSRHYHEGIMSQLANEVEAQGYQYFDWNSSVDDAVLGHDANDILVTGKAQTELQGDLMLLLHDGSGNQATVEVLEELIVYYLQQGYVFKAIDASTTPIHHQIFN</sequence>